<evidence type="ECO:0000313" key="2">
    <source>
        <dbReference type="Proteomes" id="UP000829398"/>
    </source>
</evidence>
<dbReference type="EMBL" id="CM039176">
    <property type="protein sequence ID" value="KAH9710642.1"/>
    <property type="molecule type" value="Genomic_DNA"/>
</dbReference>
<evidence type="ECO:0000313" key="1">
    <source>
        <dbReference type="EMBL" id="KAH9710642.1"/>
    </source>
</evidence>
<sequence length="512" mass="56977">MVRYDDAGGAAATTPTQLFESLGSFMRRCLFRVLAVGPIPHHFAFIMDGNRRYAKKLNVEEGAGHKEGFSSLISVLNYCYELGVKYVTIYAFSIDNFQRKPAEVQNLMDLLLEKINELLKEQSIVNLYGIRVYFIGNLKFLSEPVRVAAEEVMMATARNSKVVLLVCLAYTSADEIVHAVQESFKNKSDESLAVNANQVSNGVINGAEKVEKIYSLMVPSIEESCMEKASRVCNGAIERVKGTEDINGATVCTDGVSCDYKSEAQALRAGRIGNGVTEGFEEKQGNNPIINLVDVEKHMYMAVAPDPDILMRSSGETRLSNFLLWQTSNCLLDSPAALWPEIGLWHLGEVVHWFEVPLSNLSESFGAGVWNEPHLLLSLRTTSHYMPGRYAKKLKLEEGAGHNAGFLSLISLLHYCGELGVILILPVPDVQEYCEDKLDGSQALKEKIDEDTIKKLVDVEKHMFMAVAPDPDITIRSSGETRPSNFLLWQTSNCSLYSPAALWLEEKKKRQF</sequence>
<dbReference type="Proteomes" id="UP000829398">
    <property type="component" value="Chromosome 7"/>
</dbReference>
<reference evidence="2" key="1">
    <citation type="journal article" date="2023" name="Hortic. Res.">
        <title>A chromosome-level phased genome enabling allele-level studies in sweet orange: a case study on citrus Huanglongbing tolerance.</title>
        <authorList>
            <person name="Wu B."/>
            <person name="Yu Q."/>
            <person name="Deng Z."/>
            <person name="Duan Y."/>
            <person name="Luo F."/>
            <person name="Gmitter F. Jr."/>
        </authorList>
    </citation>
    <scope>NUCLEOTIDE SEQUENCE [LARGE SCALE GENOMIC DNA]</scope>
    <source>
        <strain evidence="2">cv. Valencia</strain>
    </source>
</reference>
<comment type="caution">
    <text evidence="1">The sequence shown here is derived from an EMBL/GenBank/DDBJ whole genome shotgun (WGS) entry which is preliminary data.</text>
</comment>
<organism evidence="1 2">
    <name type="scientific">Citrus sinensis</name>
    <name type="common">Sweet orange</name>
    <name type="synonym">Citrus aurantium var. sinensis</name>
    <dbReference type="NCBI Taxonomy" id="2711"/>
    <lineage>
        <taxon>Eukaryota</taxon>
        <taxon>Viridiplantae</taxon>
        <taxon>Streptophyta</taxon>
        <taxon>Embryophyta</taxon>
        <taxon>Tracheophyta</taxon>
        <taxon>Spermatophyta</taxon>
        <taxon>Magnoliopsida</taxon>
        <taxon>eudicotyledons</taxon>
        <taxon>Gunneridae</taxon>
        <taxon>Pentapetalae</taxon>
        <taxon>rosids</taxon>
        <taxon>malvids</taxon>
        <taxon>Sapindales</taxon>
        <taxon>Rutaceae</taxon>
        <taxon>Aurantioideae</taxon>
        <taxon>Citrus</taxon>
    </lineage>
</organism>
<name>A0ACB8J025_CITSI</name>
<proteinExistence type="predicted"/>
<protein>
    <submittedName>
        <fullName evidence="1">Dehydrodolichyl diphosphate synthase 6</fullName>
    </submittedName>
</protein>
<gene>
    <name evidence="1" type="ORF">KPL71_019507</name>
</gene>
<accession>A0ACB8J025</accession>
<keyword evidence="2" id="KW-1185">Reference proteome</keyword>